<dbReference type="InterPro" id="IPR006910">
    <property type="entry name" value="Rad21_Rec8_N"/>
</dbReference>
<feature type="compositionally biased region" description="Polar residues" evidence="7">
    <location>
        <begin position="796"/>
        <end position="817"/>
    </location>
</feature>
<dbReference type="OrthoDB" id="333239at2759"/>
<dbReference type="GO" id="GO:0016579">
    <property type="term" value="P:protein deubiquitination"/>
    <property type="evidence" value="ECO:0007669"/>
    <property type="project" value="InterPro"/>
</dbReference>
<keyword evidence="5" id="KW-0378">Hydrolase</keyword>
<feature type="region of interest" description="Disordered" evidence="7">
    <location>
        <begin position="965"/>
        <end position="1001"/>
    </location>
</feature>
<evidence type="ECO:0000313" key="10">
    <source>
        <dbReference type="EMBL" id="KJX97796.1"/>
    </source>
</evidence>
<keyword evidence="6" id="KW-0788">Thiol protease</keyword>
<dbReference type="PROSITE" id="PS00972">
    <property type="entry name" value="USP_1"/>
    <property type="match status" value="1"/>
</dbReference>
<evidence type="ECO:0000256" key="2">
    <source>
        <dbReference type="ARBA" id="ARBA00012759"/>
    </source>
</evidence>
<keyword evidence="4" id="KW-0833">Ubl conjugation pathway</keyword>
<sequence>MAEIPIKVKHQGKVHDLTVDPASNGEELKMQLYSLTNVEPENQKILAKKLVKDDTPLSTLGLKPGAIITLVGNPSASVVFEAPKEKMKFSEDMTEAELARQAGAIPAGLQNMGNTCYANATLQTLRAVPELLDELKTYKPSAPAPGPSSSLFSADQLAQHGIGGLGGGNDLTSSLGELYRQMSETQQGFPPLMFLTTLRQKFPQFAERAKSGHGYAQQDAEEVWSQVISTLNQTLKLKESDATELGFKTWVEKYMGGKFEVKMTCDEAPEEEAAINNEDFNDLKCNIQAETNHMREGISIALNEKIEKNSPSLGRSAIYSRQSRISRLPKYLPIHFIRFFWRKDTGKKAKILRKVTFQHEIDVTEFCTDELRKKLIPVRDKIREVRKDAEDIERAKKRQKRMQKEQEQNGDSNVRSDEPLQKKKYKERERELKAKGPDGEAELATEKKAAGEDTAMGGTEEKFKTDEEIEAERAASILAAKKELLSLVHPDMAKDSTANQTGLYELRALVTHQGSSADSGHYTAYVKKAAPAPGKEEDGKWWWFNDDKVQEVESEKIETLSGGGETHILTSRKYGVATVWLVATLGAKSGLKKVSRKAILDVDVAKACDTIVTPEAPMALRLQSNLLIGVTRVYSQQCGYILHDAENAKNNMRAVFRLLEQSNLEPEGVNKGKAKNLVQEDDPNFIPGMDLLDLDHVNFDRMDVEDGAQSLLSPHNSQTTDRSQQSIGGLMLPPSQSSFAGGPVGGGFGSFGITGDSGRGSKIRSTQPAQLLDDEPMWTVNDDGTMSFNDDLGGMQQPQSPTRQADSGQPSVHGSQQHSDRLGNDLPNLPDDDGFMPIQDDFDPIIGGQPNDGQIHVQHTTSSETAAAPLRRKHKAPPRVIAIDNQTVLGNRVLARWSDTYLESMREAAVRKQGPKLAAIAKKNAEHWMLGAGNLLGQGMRGPLDLFSGARLLQAFTCVDLLSSGQKRARDDEDSHSEAGRRVRSRTGPSSDEFGRGMEDDMMVMDYGDDTIEQGREAPTPLDERHLSSLLPWNQSAGSRQPSNIQQPTSTSMAGGFGMQLNSMGRRGSRLTSASPLIGRGAVGAEGDDFQLLGADDGNDITGMTGDEEFELFGPAAQVDTQTAAQSQWQRATLVGESANFLDFVRSAIEDLDDSRRRLAEEVGEDGASFGTIDFEELLPKNSNSNVVAAQGFLHALTLGTRSMLKLGQEESFGAIAMEVIVV</sequence>
<evidence type="ECO:0000313" key="11">
    <source>
        <dbReference type="Proteomes" id="UP000033647"/>
    </source>
</evidence>
<comment type="caution">
    <text evidence="10">The sequence shown here is derived from an EMBL/GenBank/DDBJ whole genome shotgun (WGS) entry which is preliminary data.</text>
</comment>
<dbReference type="PROSITE" id="PS50053">
    <property type="entry name" value="UBIQUITIN_2"/>
    <property type="match status" value="1"/>
</dbReference>
<dbReference type="InterPro" id="IPR028889">
    <property type="entry name" value="USP"/>
</dbReference>
<feature type="compositionally biased region" description="Gly residues" evidence="7">
    <location>
        <begin position="742"/>
        <end position="758"/>
    </location>
</feature>
<dbReference type="Pfam" id="PF00443">
    <property type="entry name" value="UCH"/>
    <property type="match status" value="1"/>
</dbReference>
<feature type="region of interest" description="Disordered" evidence="7">
    <location>
        <begin position="392"/>
        <end position="460"/>
    </location>
</feature>
<evidence type="ECO:0000256" key="1">
    <source>
        <dbReference type="ARBA" id="ARBA00000707"/>
    </source>
</evidence>
<dbReference type="InterPro" id="IPR000626">
    <property type="entry name" value="Ubiquitin-like_dom"/>
</dbReference>
<dbReference type="SMART" id="SM00213">
    <property type="entry name" value="UBQ"/>
    <property type="match status" value="1"/>
</dbReference>
<feature type="compositionally biased region" description="Basic and acidic residues" evidence="7">
    <location>
        <begin position="414"/>
        <end position="451"/>
    </location>
</feature>
<feature type="compositionally biased region" description="Polar residues" evidence="7">
    <location>
        <begin position="710"/>
        <end position="727"/>
    </location>
</feature>
<feature type="region of interest" description="Disordered" evidence="7">
    <location>
        <begin position="710"/>
        <end position="838"/>
    </location>
</feature>
<dbReference type="PROSITE" id="PS00973">
    <property type="entry name" value="USP_2"/>
    <property type="match status" value="1"/>
</dbReference>
<keyword evidence="11" id="KW-1185">Reference proteome</keyword>
<dbReference type="InterPro" id="IPR029071">
    <property type="entry name" value="Ubiquitin-like_domsf"/>
</dbReference>
<evidence type="ECO:0000256" key="6">
    <source>
        <dbReference type="ARBA" id="ARBA00022807"/>
    </source>
</evidence>
<dbReference type="PANTHER" id="PTHR43982:SF1">
    <property type="entry name" value="UBIQUITIN CARBOXYL-TERMINAL HYDROLASE 14"/>
    <property type="match status" value="1"/>
</dbReference>
<dbReference type="InterPro" id="IPR018200">
    <property type="entry name" value="USP_CS"/>
</dbReference>
<dbReference type="InterPro" id="IPR044635">
    <property type="entry name" value="UBP14-like"/>
</dbReference>
<dbReference type="GO" id="GO:0043161">
    <property type="term" value="P:proteasome-mediated ubiquitin-dependent protein catabolic process"/>
    <property type="evidence" value="ECO:0007669"/>
    <property type="project" value="InterPro"/>
</dbReference>
<dbReference type="Pfam" id="PF04825">
    <property type="entry name" value="Rad21_Rec8_N"/>
    <property type="match status" value="1"/>
</dbReference>
<dbReference type="GO" id="GO:0004843">
    <property type="term" value="F:cysteine-type deubiquitinase activity"/>
    <property type="evidence" value="ECO:0007669"/>
    <property type="project" value="UniProtKB-EC"/>
</dbReference>
<dbReference type="CDD" id="cd21789">
    <property type="entry name" value="Rad21_Rec8_M_SpRec8p-like"/>
    <property type="match status" value="1"/>
</dbReference>
<reference evidence="10 11" key="1">
    <citation type="submission" date="2015-03" db="EMBL/GenBank/DDBJ databases">
        <title>RNA-seq based gene annotation and comparative genomics of four Zymoseptoria species reveal species-specific pathogenicity related genes and transposable element activity.</title>
        <authorList>
            <person name="Grandaubert J."/>
            <person name="Bhattacharyya A."/>
            <person name="Stukenbrock E.H."/>
        </authorList>
    </citation>
    <scope>NUCLEOTIDE SEQUENCE [LARGE SCALE GENOMIC DNA]</scope>
    <source>
        <strain evidence="10 11">Zb18110</strain>
    </source>
</reference>
<evidence type="ECO:0000256" key="7">
    <source>
        <dbReference type="SAM" id="MobiDB-lite"/>
    </source>
</evidence>
<evidence type="ECO:0000256" key="5">
    <source>
        <dbReference type="ARBA" id="ARBA00022801"/>
    </source>
</evidence>
<organism evidence="10 11">
    <name type="scientific">Zymoseptoria brevis</name>
    <dbReference type="NCBI Taxonomy" id="1047168"/>
    <lineage>
        <taxon>Eukaryota</taxon>
        <taxon>Fungi</taxon>
        <taxon>Dikarya</taxon>
        <taxon>Ascomycota</taxon>
        <taxon>Pezizomycotina</taxon>
        <taxon>Dothideomycetes</taxon>
        <taxon>Dothideomycetidae</taxon>
        <taxon>Mycosphaerellales</taxon>
        <taxon>Mycosphaerellaceae</taxon>
        <taxon>Zymoseptoria</taxon>
    </lineage>
</organism>
<feature type="domain" description="Ubiquitin-like" evidence="8">
    <location>
        <begin position="2"/>
        <end position="77"/>
    </location>
</feature>
<dbReference type="InterPro" id="IPR038765">
    <property type="entry name" value="Papain-like_cys_pep_sf"/>
</dbReference>
<dbReference type="EC" id="3.4.19.12" evidence="2"/>
<dbReference type="STRING" id="1047168.A0A0F4GK66"/>
<evidence type="ECO:0000259" key="9">
    <source>
        <dbReference type="PROSITE" id="PS50235"/>
    </source>
</evidence>
<accession>A0A0F4GK66</accession>
<gene>
    <name evidence="10" type="ORF">TI39_contig459g00013</name>
</gene>
<dbReference type="SUPFAM" id="SSF54001">
    <property type="entry name" value="Cysteine proteinases"/>
    <property type="match status" value="1"/>
</dbReference>
<dbReference type="GO" id="GO:0070628">
    <property type="term" value="F:proteasome binding"/>
    <property type="evidence" value="ECO:0007669"/>
    <property type="project" value="TreeGrafter"/>
</dbReference>
<dbReference type="SUPFAM" id="SSF54236">
    <property type="entry name" value="Ubiquitin-like"/>
    <property type="match status" value="1"/>
</dbReference>
<dbReference type="AlphaFoldDB" id="A0A0F4GK66"/>
<dbReference type="InterPro" id="IPR001394">
    <property type="entry name" value="Peptidase_C19_UCH"/>
</dbReference>
<dbReference type="EMBL" id="LAFY01000451">
    <property type="protein sequence ID" value="KJX97796.1"/>
    <property type="molecule type" value="Genomic_DNA"/>
</dbReference>
<evidence type="ECO:0000259" key="8">
    <source>
        <dbReference type="PROSITE" id="PS50053"/>
    </source>
</evidence>
<proteinExistence type="predicted"/>
<dbReference type="PROSITE" id="PS50235">
    <property type="entry name" value="USP_3"/>
    <property type="match status" value="1"/>
</dbReference>
<feature type="compositionally biased region" description="Basic and acidic residues" evidence="7">
    <location>
        <begin position="968"/>
        <end position="981"/>
    </location>
</feature>
<dbReference type="Gene3D" id="3.10.20.90">
    <property type="entry name" value="Phosphatidylinositol 3-kinase Catalytic Subunit, Chain A, domain 1"/>
    <property type="match status" value="1"/>
</dbReference>
<feature type="domain" description="USP" evidence="9">
    <location>
        <begin position="107"/>
        <end position="572"/>
    </location>
</feature>
<dbReference type="Gene3D" id="3.90.70.10">
    <property type="entry name" value="Cysteine proteinases"/>
    <property type="match status" value="1"/>
</dbReference>
<name>A0A0F4GK66_9PEZI</name>
<dbReference type="CDD" id="cd02657">
    <property type="entry name" value="Peptidase_C19A"/>
    <property type="match status" value="1"/>
</dbReference>
<keyword evidence="3" id="KW-0645">Protease</keyword>
<dbReference type="PANTHER" id="PTHR43982">
    <property type="entry name" value="UBIQUITIN CARBOXYL-TERMINAL HYDROLASE"/>
    <property type="match status" value="1"/>
</dbReference>
<protein>
    <recommendedName>
        <fullName evidence="2">ubiquitinyl hydrolase 1</fullName>
        <ecNumber evidence="2">3.4.19.12</ecNumber>
    </recommendedName>
</protein>
<dbReference type="GO" id="GO:0061136">
    <property type="term" value="P:regulation of proteasomal protein catabolic process"/>
    <property type="evidence" value="ECO:0007669"/>
    <property type="project" value="TreeGrafter"/>
</dbReference>
<evidence type="ECO:0000256" key="4">
    <source>
        <dbReference type="ARBA" id="ARBA00022786"/>
    </source>
</evidence>
<dbReference type="Pfam" id="PF00240">
    <property type="entry name" value="ubiquitin"/>
    <property type="match status" value="1"/>
</dbReference>
<dbReference type="Proteomes" id="UP000033647">
    <property type="component" value="Unassembled WGS sequence"/>
</dbReference>
<comment type="catalytic activity">
    <reaction evidence="1">
        <text>Thiol-dependent hydrolysis of ester, thioester, amide, peptide and isopeptide bonds formed by the C-terminal Gly of ubiquitin (a 76-residue protein attached to proteins as an intracellular targeting signal).</text>
        <dbReference type="EC" id="3.4.19.12"/>
    </reaction>
</comment>
<evidence type="ECO:0000256" key="3">
    <source>
        <dbReference type="ARBA" id="ARBA00022670"/>
    </source>
</evidence>